<dbReference type="InterPro" id="IPR041685">
    <property type="entry name" value="AAA_GajA/Old/RecF-like"/>
</dbReference>
<evidence type="ECO:0000313" key="4">
    <source>
        <dbReference type="Proteomes" id="UP000275719"/>
    </source>
</evidence>
<gene>
    <name evidence="3" type="ORF">EG240_01720</name>
</gene>
<comment type="caution">
    <text evidence="3">The sequence shown here is derived from an EMBL/GenBank/DDBJ whole genome shotgun (WGS) entry which is preliminary data.</text>
</comment>
<feature type="coiled-coil region" evidence="1">
    <location>
        <begin position="153"/>
        <end position="205"/>
    </location>
</feature>
<dbReference type="PANTHER" id="PTHR43581">
    <property type="entry name" value="ATP/GTP PHOSPHATASE"/>
    <property type="match status" value="1"/>
</dbReference>
<keyword evidence="1" id="KW-0175">Coiled coil</keyword>
<dbReference type="InterPro" id="IPR027417">
    <property type="entry name" value="P-loop_NTPase"/>
</dbReference>
<name>A0A3P3WGL8_9FLAO</name>
<evidence type="ECO:0000259" key="2">
    <source>
        <dbReference type="Pfam" id="PF13175"/>
    </source>
</evidence>
<evidence type="ECO:0000313" key="3">
    <source>
        <dbReference type="EMBL" id="RRJ92759.1"/>
    </source>
</evidence>
<dbReference type="PANTHER" id="PTHR43581:SF4">
    <property type="entry name" value="ATP_GTP PHOSPHATASE"/>
    <property type="match status" value="1"/>
</dbReference>
<protein>
    <recommendedName>
        <fullName evidence="2">Endonuclease GajA/Old nuclease/RecF-like AAA domain-containing protein</fullName>
    </recommendedName>
</protein>
<organism evidence="3 4">
    <name type="scientific">Paenimyroides tangerinum</name>
    <dbReference type="NCBI Taxonomy" id="2488728"/>
    <lineage>
        <taxon>Bacteria</taxon>
        <taxon>Pseudomonadati</taxon>
        <taxon>Bacteroidota</taxon>
        <taxon>Flavobacteriia</taxon>
        <taxon>Flavobacteriales</taxon>
        <taxon>Flavobacteriaceae</taxon>
        <taxon>Paenimyroides</taxon>
    </lineage>
</organism>
<dbReference type="InterPro" id="IPR051396">
    <property type="entry name" value="Bact_Antivir_Def_Nuclease"/>
</dbReference>
<evidence type="ECO:0000256" key="1">
    <source>
        <dbReference type="SAM" id="Coils"/>
    </source>
</evidence>
<dbReference type="AlphaFoldDB" id="A0A3P3WGL8"/>
<accession>A0A3P3WGL8</accession>
<dbReference type="Gene3D" id="3.40.50.300">
    <property type="entry name" value="P-loop containing nucleotide triphosphate hydrolases"/>
    <property type="match status" value="1"/>
</dbReference>
<dbReference type="Pfam" id="PF13175">
    <property type="entry name" value="AAA_15"/>
    <property type="match status" value="1"/>
</dbReference>
<reference evidence="3 4" key="1">
    <citation type="submission" date="2018-11" db="EMBL/GenBank/DDBJ databases">
        <title>Flavobacterium sp. nov., YIM 102701-2 draft genome.</title>
        <authorList>
            <person name="Li G."/>
            <person name="Jiang Y."/>
        </authorList>
    </citation>
    <scope>NUCLEOTIDE SEQUENCE [LARGE SCALE GENOMIC DNA]</scope>
    <source>
        <strain evidence="3 4">YIM 102701-2</strain>
    </source>
</reference>
<dbReference type="OrthoDB" id="9792800at2"/>
<dbReference type="Proteomes" id="UP000275719">
    <property type="component" value="Unassembled WGS sequence"/>
</dbReference>
<dbReference type="SUPFAM" id="SSF52540">
    <property type="entry name" value="P-loop containing nucleoside triphosphate hydrolases"/>
    <property type="match status" value="1"/>
</dbReference>
<dbReference type="EMBL" id="RQVQ01000003">
    <property type="protein sequence ID" value="RRJ92759.1"/>
    <property type="molecule type" value="Genomic_DNA"/>
</dbReference>
<sequence length="526" mass="61221">MKNNIAFKHFRKFEDFPKLDFNDITFVVGKNNSGKSTFVKAFVMVYNYLKSGNLKQLDLNQGSVELLNIVTFDRALCKTMSERENKEYIPITLKLGNYEFYLNVTGKKDSTILDVATFKITDTSSFFTVEIDPQKEHAIISYNYRETIENDALNEAIQQKQVLEQALMSITDELSKDSIDIKSRIEKLSKNIENLKDAKTEIETSFTVEADYSGNDFTQLFDDLFTELEVQYWIENPNVELIEESQVNNIEESDVTEEISQNEEVIESDEEEVFSDLRYYYINRNNFKNFSDQFLSFTNSSKVFYLPATLNKQSALLSIRDKNNDLADVVHKYYQLGLQDDPIISGFVKEWIKEFQIGTDLKIELINGEAYDITLKENEVFIPLADKGMGSIQAVLLILRLASVIYYKEQESKKAKFNYFVIVEEPELNLHPALQSKLCDLFFEVYDKYKVKFIIETHSEYIIRTTQLLVKENDFEVAPNENPFAVLYFNDDLKVWNMNYRQDGRFSNEFGSGFFDESSNLAFELM</sequence>
<proteinExistence type="predicted"/>
<dbReference type="RefSeq" id="WP_125016776.1">
    <property type="nucleotide sequence ID" value="NZ_RQVQ01000003.1"/>
</dbReference>
<feature type="domain" description="Endonuclease GajA/Old nuclease/RecF-like AAA" evidence="2">
    <location>
        <begin position="1"/>
        <end position="463"/>
    </location>
</feature>
<keyword evidence="4" id="KW-1185">Reference proteome</keyword>